<evidence type="ECO:0000256" key="5">
    <source>
        <dbReference type="ARBA" id="ARBA00022679"/>
    </source>
</evidence>
<keyword evidence="7 13" id="KW-0418">Kinase</keyword>
<feature type="transmembrane region" description="Helical" evidence="10">
    <location>
        <begin position="12"/>
        <end position="31"/>
    </location>
</feature>
<keyword evidence="10" id="KW-0472">Membrane</keyword>
<comment type="subcellular location">
    <subcellularLocation>
        <location evidence="2">Membrane</location>
    </subcellularLocation>
</comment>
<dbReference type="CDD" id="cd00082">
    <property type="entry name" value="HisKA"/>
    <property type="match status" value="1"/>
</dbReference>
<evidence type="ECO:0000256" key="10">
    <source>
        <dbReference type="SAM" id="Phobius"/>
    </source>
</evidence>
<dbReference type="SMART" id="SM00387">
    <property type="entry name" value="HATPase_c"/>
    <property type="match status" value="1"/>
</dbReference>
<feature type="domain" description="HAMP" evidence="12">
    <location>
        <begin position="307"/>
        <end position="360"/>
    </location>
</feature>
<dbReference type="Pfam" id="PF08448">
    <property type="entry name" value="PAS_4"/>
    <property type="match status" value="1"/>
</dbReference>
<evidence type="ECO:0000256" key="9">
    <source>
        <dbReference type="ARBA" id="ARBA00023012"/>
    </source>
</evidence>
<dbReference type="PRINTS" id="PR00344">
    <property type="entry name" value="BCTRLSENSOR"/>
</dbReference>
<keyword evidence="8" id="KW-0067">ATP-binding</keyword>
<gene>
    <name evidence="13" type="ORF">C0630_15650</name>
</gene>
<evidence type="ECO:0000256" key="1">
    <source>
        <dbReference type="ARBA" id="ARBA00000085"/>
    </source>
</evidence>
<dbReference type="InterPro" id="IPR036890">
    <property type="entry name" value="HATPase_C_sf"/>
</dbReference>
<dbReference type="InterPro" id="IPR035965">
    <property type="entry name" value="PAS-like_dom_sf"/>
</dbReference>
<keyword evidence="4" id="KW-0597">Phosphoprotein</keyword>
<keyword evidence="6" id="KW-0547">Nucleotide-binding</keyword>
<dbReference type="SMART" id="SM00304">
    <property type="entry name" value="HAMP"/>
    <property type="match status" value="1"/>
</dbReference>
<name>A0A2N6CUJ9_9GAMM</name>
<dbReference type="PANTHER" id="PTHR43065:SF10">
    <property type="entry name" value="PEROXIDE STRESS-ACTIVATED HISTIDINE KINASE MAK3"/>
    <property type="match status" value="1"/>
</dbReference>
<reference evidence="13 14" key="1">
    <citation type="submission" date="2017-11" db="EMBL/GenBank/DDBJ databases">
        <title>Genome-resolved metagenomics identifies genetic mobility, metabolic interactions, and unexpected diversity in perchlorate-reducing communities.</title>
        <authorList>
            <person name="Barnum T.P."/>
            <person name="Figueroa I.A."/>
            <person name="Carlstrom C.I."/>
            <person name="Lucas L.N."/>
            <person name="Engelbrektson A.L."/>
            <person name="Coates J.D."/>
        </authorList>
    </citation>
    <scope>NUCLEOTIDE SEQUENCE [LARGE SCALE GENOMIC DNA]</scope>
    <source>
        <strain evidence="13">BM301</strain>
    </source>
</reference>
<dbReference type="InterPro" id="IPR013656">
    <property type="entry name" value="PAS_4"/>
</dbReference>
<dbReference type="Pfam" id="PF00512">
    <property type="entry name" value="HisKA"/>
    <property type="match status" value="1"/>
</dbReference>
<evidence type="ECO:0000256" key="7">
    <source>
        <dbReference type="ARBA" id="ARBA00022777"/>
    </source>
</evidence>
<dbReference type="SMART" id="SM00388">
    <property type="entry name" value="HisKA"/>
    <property type="match status" value="1"/>
</dbReference>
<feature type="domain" description="Histidine kinase" evidence="11">
    <location>
        <begin position="504"/>
        <end position="721"/>
    </location>
</feature>
<evidence type="ECO:0000256" key="2">
    <source>
        <dbReference type="ARBA" id="ARBA00004370"/>
    </source>
</evidence>
<dbReference type="PIRSF" id="PIRSF037532">
    <property type="entry name" value="STHK_NtrY"/>
    <property type="match status" value="1"/>
</dbReference>
<comment type="catalytic activity">
    <reaction evidence="1">
        <text>ATP + protein L-histidine = ADP + protein N-phospho-L-histidine.</text>
        <dbReference type="EC" id="2.7.13.3"/>
    </reaction>
</comment>
<dbReference type="CDD" id="cd06225">
    <property type="entry name" value="HAMP"/>
    <property type="match status" value="1"/>
</dbReference>
<dbReference type="PANTHER" id="PTHR43065">
    <property type="entry name" value="SENSOR HISTIDINE KINASE"/>
    <property type="match status" value="1"/>
</dbReference>
<evidence type="ECO:0000256" key="4">
    <source>
        <dbReference type="ARBA" id="ARBA00022553"/>
    </source>
</evidence>
<feature type="transmembrane region" description="Helical" evidence="10">
    <location>
        <begin position="283"/>
        <end position="303"/>
    </location>
</feature>
<dbReference type="Gene3D" id="3.30.450.20">
    <property type="entry name" value="PAS domain"/>
    <property type="match status" value="1"/>
</dbReference>
<evidence type="ECO:0000256" key="3">
    <source>
        <dbReference type="ARBA" id="ARBA00012438"/>
    </source>
</evidence>
<dbReference type="GO" id="GO:0000155">
    <property type="term" value="F:phosphorelay sensor kinase activity"/>
    <property type="evidence" value="ECO:0007669"/>
    <property type="project" value="InterPro"/>
</dbReference>
<evidence type="ECO:0000313" key="14">
    <source>
        <dbReference type="Proteomes" id="UP000235015"/>
    </source>
</evidence>
<keyword evidence="5" id="KW-0808">Transferase</keyword>
<feature type="transmembrane region" description="Helical" evidence="10">
    <location>
        <begin position="82"/>
        <end position="104"/>
    </location>
</feature>
<dbReference type="SUPFAM" id="SSF55785">
    <property type="entry name" value="PYP-like sensor domain (PAS domain)"/>
    <property type="match status" value="1"/>
</dbReference>
<dbReference type="SUPFAM" id="SSF55874">
    <property type="entry name" value="ATPase domain of HSP90 chaperone/DNA topoisomerase II/histidine kinase"/>
    <property type="match status" value="1"/>
</dbReference>
<dbReference type="EC" id="2.7.13.3" evidence="3"/>
<dbReference type="InterPro" id="IPR003594">
    <property type="entry name" value="HATPase_dom"/>
</dbReference>
<dbReference type="PROSITE" id="PS50885">
    <property type="entry name" value="HAMP"/>
    <property type="match status" value="1"/>
</dbReference>
<dbReference type="Gene3D" id="1.10.287.130">
    <property type="match status" value="1"/>
</dbReference>
<comment type="caution">
    <text evidence="13">The sequence shown here is derived from an EMBL/GenBank/DDBJ whole genome shotgun (WGS) entry which is preliminary data.</text>
</comment>
<dbReference type="InterPro" id="IPR017232">
    <property type="entry name" value="NtrY"/>
</dbReference>
<keyword evidence="9" id="KW-0902">Two-component regulatory system</keyword>
<dbReference type="GO" id="GO:0005524">
    <property type="term" value="F:ATP binding"/>
    <property type="evidence" value="ECO:0007669"/>
    <property type="project" value="UniProtKB-KW"/>
</dbReference>
<evidence type="ECO:0000313" key="13">
    <source>
        <dbReference type="EMBL" id="PLX60851.1"/>
    </source>
</evidence>
<dbReference type="RefSeq" id="WP_273440477.1">
    <property type="nucleotide sequence ID" value="NZ_PKUN01000023.1"/>
</dbReference>
<protein>
    <recommendedName>
        <fullName evidence="3">histidine kinase</fullName>
        <ecNumber evidence="3">2.7.13.3</ecNumber>
    </recommendedName>
</protein>
<dbReference type="InterPro" id="IPR003661">
    <property type="entry name" value="HisK_dim/P_dom"/>
</dbReference>
<evidence type="ECO:0000256" key="8">
    <source>
        <dbReference type="ARBA" id="ARBA00022840"/>
    </source>
</evidence>
<dbReference type="AlphaFoldDB" id="A0A2N6CUJ9"/>
<dbReference type="EMBL" id="PKUN01000023">
    <property type="protein sequence ID" value="PLX60851.1"/>
    <property type="molecule type" value="Genomic_DNA"/>
</dbReference>
<dbReference type="Proteomes" id="UP000235015">
    <property type="component" value="Unassembled WGS sequence"/>
</dbReference>
<dbReference type="Gene3D" id="3.30.565.10">
    <property type="entry name" value="Histidine kinase-like ATPase, C-terminal domain"/>
    <property type="match status" value="1"/>
</dbReference>
<dbReference type="InterPro" id="IPR000014">
    <property type="entry name" value="PAS"/>
</dbReference>
<organism evidence="13 14">
    <name type="scientific">Sedimenticola selenatireducens</name>
    <dbReference type="NCBI Taxonomy" id="191960"/>
    <lineage>
        <taxon>Bacteria</taxon>
        <taxon>Pseudomonadati</taxon>
        <taxon>Pseudomonadota</taxon>
        <taxon>Gammaproteobacteria</taxon>
        <taxon>Chromatiales</taxon>
        <taxon>Sedimenticolaceae</taxon>
        <taxon>Sedimenticola</taxon>
    </lineage>
</organism>
<dbReference type="InterPro" id="IPR004358">
    <property type="entry name" value="Sig_transdc_His_kin-like_C"/>
</dbReference>
<evidence type="ECO:0000256" key="6">
    <source>
        <dbReference type="ARBA" id="ARBA00022741"/>
    </source>
</evidence>
<feature type="transmembrane region" description="Helical" evidence="10">
    <location>
        <begin position="43"/>
        <end position="70"/>
    </location>
</feature>
<dbReference type="Pfam" id="PF00672">
    <property type="entry name" value="HAMP"/>
    <property type="match status" value="1"/>
</dbReference>
<dbReference type="SUPFAM" id="SSF47384">
    <property type="entry name" value="Homodimeric domain of signal transducing histidine kinase"/>
    <property type="match status" value="1"/>
</dbReference>
<dbReference type="InterPro" id="IPR003660">
    <property type="entry name" value="HAMP_dom"/>
</dbReference>
<dbReference type="CDD" id="cd00130">
    <property type="entry name" value="PAS"/>
    <property type="match status" value="1"/>
</dbReference>
<dbReference type="Pfam" id="PF02518">
    <property type="entry name" value="HATPase_c"/>
    <property type="match status" value="1"/>
</dbReference>
<dbReference type="SUPFAM" id="SSF158472">
    <property type="entry name" value="HAMP domain-like"/>
    <property type="match status" value="1"/>
</dbReference>
<dbReference type="PROSITE" id="PS50109">
    <property type="entry name" value="HIS_KIN"/>
    <property type="match status" value="1"/>
</dbReference>
<dbReference type="InterPro" id="IPR005467">
    <property type="entry name" value="His_kinase_dom"/>
</dbReference>
<evidence type="ECO:0000259" key="11">
    <source>
        <dbReference type="PROSITE" id="PS50109"/>
    </source>
</evidence>
<proteinExistence type="predicted"/>
<dbReference type="InterPro" id="IPR036097">
    <property type="entry name" value="HisK_dim/P_sf"/>
</dbReference>
<keyword evidence="10" id="KW-0812">Transmembrane</keyword>
<evidence type="ECO:0000259" key="12">
    <source>
        <dbReference type="PROSITE" id="PS50885"/>
    </source>
</evidence>
<keyword evidence="10" id="KW-1133">Transmembrane helix</keyword>
<sequence length="743" mass="81252">MAPATLKKLTGGALPVTALLALVLVSLHFMSGALQNTEELSRLFIPLLVTSVLGLFAMVIVVSFNIVQLVARYRRQAAGSRLALRLVVVFVALSLAPVAVVYYYSQQFLLKGIDSWFDVHIDQSMEDALSLGRVSLDLHKLERLKVAQLLLNELSGSSVAGLSLSLEDLRAQFGASELVLMDAGGRVIVSVNADPSILTTSKPDGAMLQQVRSGEDYVGVEPNLKVEGQLEVRAVVADRIRNRLLLARFPVSRSIADLTTKVEGSYSRYKELTFLRKSLKSTFTLSLAMVLLFSLLAAIWAAFFTARRLVKPVAGIAEGTREVAEGNYGLQLPLPKARDELGFLVDSFNSRSRRIARSRDETARTQRQVEAQRTYLETVLGRLSSGVISLDAAGHLRTANQAAGEILKVDLSLMLGQDVDALALASPRLRQFIEAVRDPVEQEQRDWRGQITLIGGEGRQVLLCRGTPLAQPDDESMGYGLVFDDITNLLKAQRDAAWGEVARRLAHEIKNPLTPIQLSAERLRHKYLKKMEGKDADVLDRATHTIVSQVDAMKEMVNAFSDYARPSRINPQPVHLDALVQEVLDLYRSAGLVAGLKARLNAGETRVEADPVRLRQVVHNLIKNAQEAVSVVDDPRIEVSTELKAGSDCRFVQLEVVDNGPGFETEILAHLFEPYVTTKAKGTGLGLAVVKKIAEEHGGTIWAENRPGGGASLILRLPAIGADEQYAGCRDLPAGSNTRSRTQ</sequence>
<dbReference type="GO" id="GO:0016020">
    <property type="term" value="C:membrane"/>
    <property type="evidence" value="ECO:0007669"/>
    <property type="project" value="UniProtKB-SubCell"/>
</dbReference>
<dbReference type="Gene3D" id="6.10.340.10">
    <property type="match status" value="1"/>
</dbReference>
<dbReference type="STRING" id="1111735.GCA_000428045_01643"/>
<accession>A0A2N6CUJ9</accession>